<dbReference type="EMBL" id="JBHSXN010000006">
    <property type="protein sequence ID" value="MFC6955556.1"/>
    <property type="molecule type" value="Genomic_DNA"/>
</dbReference>
<evidence type="ECO:0000313" key="3">
    <source>
        <dbReference type="Proteomes" id="UP001596395"/>
    </source>
</evidence>
<dbReference type="AlphaFoldDB" id="A0ABD5VNC0"/>
<keyword evidence="1" id="KW-0812">Transmembrane</keyword>
<feature type="transmembrane region" description="Helical" evidence="1">
    <location>
        <begin position="110"/>
        <end position="129"/>
    </location>
</feature>
<feature type="transmembrane region" description="Helical" evidence="1">
    <location>
        <begin position="75"/>
        <end position="98"/>
    </location>
</feature>
<keyword evidence="1" id="KW-1133">Transmembrane helix</keyword>
<dbReference type="Proteomes" id="UP001596395">
    <property type="component" value="Unassembled WGS sequence"/>
</dbReference>
<keyword evidence="3" id="KW-1185">Reference proteome</keyword>
<comment type="caution">
    <text evidence="2">The sequence shown here is derived from an EMBL/GenBank/DDBJ whole genome shotgun (WGS) entry which is preliminary data.</text>
</comment>
<proteinExistence type="predicted"/>
<feature type="transmembrane region" description="Helical" evidence="1">
    <location>
        <begin position="13"/>
        <end position="38"/>
    </location>
</feature>
<keyword evidence="1" id="KW-0472">Membrane</keyword>
<reference evidence="2 3" key="1">
    <citation type="journal article" date="2019" name="Int. J. Syst. Evol. Microbiol.">
        <title>The Global Catalogue of Microorganisms (GCM) 10K type strain sequencing project: providing services to taxonomists for standard genome sequencing and annotation.</title>
        <authorList>
            <consortium name="The Broad Institute Genomics Platform"/>
            <consortium name="The Broad Institute Genome Sequencing Center for Infectious Disease"/>
            <person name="Wu L."/>
            <person name="Ma J."/>
        </authorList>
    </citation>
    <scope>NUCLEOTIDE SEQUENCE [LARGE SCALE GENOMIC DNA]</scope>
    <source>
        <strain evidence="2 3">GX26</strain>
    </source>
</reference>
<gene>
    <name evidence="2" type="ORF">ACFQGB_22070</name>
</gene>
<evidence type="ECO:0000256" key="1">
    <source>
        <dbReference type="SAM" id="Phobius"/>
    </source>
</evidence>
<feature type="transmembrane region" description="Helical" evidence="1">
    <location>
        <begin position="149"/>
        <end position="168"/>
    </location>
</feature>
<sequence>MVRAHVLAGVYEWFPLLAILTGVVVVVAAPVVAVLAVVAERVADVRVDRVAAVLVAVPTTVAVGALLVLGGVLAAAVVAAVVLVLAVAPLGVGWLVAARADATPVRAGRRWVVLAWPVVLGLAGVLFVAPGGFARYNVLFLDSPVRELAVAGLLAVAVLGPGVAVAVLDRRRRSRPAGTPPEPPRR</sequence>
<evidence type="ECO:0000313" key="2">
    <source>
        <dbReference type="EMBL" id="MFC6955556.1"/>
    </source>
</evidence>
<dbReference type="RefSeq" id="WP_336352472.1">
    <property type="nucleotide sequence ID" value="NZ_JAZAQL010000006.1"/>
</dbReference>
<feature type="transmembrane region" description="Helical" evidence="1">
    <location>
        <begin position="50"/>
        <end position="69"/>
    </location>
</feature>
<protein>
    <submittedName>
        <fullName evidence="2">Uncharacterized protein</fullName>
    </submittedName>
</protein>
<organism evidence="2 3">
    <name type="scientific">Halorubellus litoreus</name>
    <dbReference type="NCBI Taxonomy" id="755308"/>
    <lineage>
        <taxon>Archaea</taxon>
        <taxon>Methanobacteriati</taxon>
        <taxon>Methanobacteriota</taxon>
        <taxon>Stenosarchaea group</taxon>
        <taxon>Halobacteria</taxon>
        <taxon>Halobacteriales</taxon>
        <taxon>Halorubellaceae</taxon>
        <taxon>Halorubellus</taxon>
    </lineage>
</organism>
<accession>A0ABD5VNC0</accession>
<name>A0ABD5VNC0_9EURY</name>